<dbReference type="Proteomes" id="UP000027195">
    <property type="component" value="Unassembled WGS sequence"/>
</dbReference>
<dbReference type="PIRSF" id="PIRSF000850">
    <property type="entry name" value="Phospholipase_D_PSS"/>
    <property type="match status" value="1"/>
</dbReference>
<dbReference type="InParanoid" id="A0A067MM87"/>
<keyword evidence="3 10" id="KW-0444">Lipid biosynthesis</keyword>
<dbReference type="EC" id="2.7.8.5" evidence="10"/>
<keyword evidence="10" id="KW-0547">Nucleotide-binding</keyword>
<dbReference type="Pfam" id="PF13091">
    <property type="entry name" value="PLDc_2"/>
    <property type="match status" value="1"/>
</dbReference>
<dbReference type="GO" id="GO:0005524">
    <property type="term" value="F:ATP binding"/>
    <property type="evidence" value="ECO:0007669"/>
    <property type="project" value="UniProtKB-KW"/>
</dbReference>
<dbReference type="STRING" id="930990.A0A067MM87"/>
<evidence type="ECO:0000256" key="8">
    <source>
        <dbReference type="ARBA" id="ARBA00023264"/>
    </source>
</evidence>
<proteinExistence type="inferred from homology"/>
<dbReference type="Gene3D" id="3.30.870.10">
    <property type="entry name" value="Endonuclease Chain A"/>
    <property type="match status" value="2"/>
</dbReference>
<dbReference type="SUPFAM" id="SSF56024">
    <property type="entry name" value="Phospholipase D/nuclease"/>
    <property type="match status" value="1"/>
</dbReference>
<keyword evidence="5" id="KW-0677">Repeat</keyword>
<dbReference type="PANTHER" id="PTHR12586">
    <property type="entry name" value="CDP-DIACYLGLYCEROL--SERINE O-PHOSPHATIDYLTRANSFERASE"/>
    <property type="match status" value="1"/>
</dbReference>
<comment type="catalytic activity">
    <reaction evidence="9 10">
        <text>a CDP-1,2-diacyl-sn-glycerol + sn-glycerol 3-phosphate = a 1,2-diacyl-sn-glycero-3-phospho-(1'-sn-glycero-3'-phosphate) + CMP + H(+)</text>
        <dbReference type="Rhea" id="RHEA:12593"/>
        <dbReference type="ChEBI" id="CHEBI:15378"/>
        <dbReference type="ChEBI" id="CHEBI:57597"/>
        <dbReference type="ChEBI" id="CHEBI:58332"/>
        <dbReference type="ChEBI" id="CHEBI:60110"/>
        <dbReference type="ChEBI" id="CHEBI:60377"/>
        <dbReference type="EC" id="2.7.8.5"/>
    </reaction>
</comment>
<comment type="pathway">
    <text evidence="1 10">Phospholipid metabolism; phosphatidylglycerol biosynthesis; phosphatidylglycerol from CDP-diacylglycerol: step 1/2.</text>
</comment>
<dbReference type="GO" id="GO:0005739">
    <property type="term" value="C:mitochondrion"/>
    <property type="evidence" value="ECO:0007669"/>
    <property type="project" value="UniProtKB-SubCell"/>
</dbReference>
<feature type="domain" description="PLD phosphodiesterase" evidence="11">
    <location>
        <begin position="171"/>
        <end position="192"/>
    </location>
</feature>
<evidence type="ECO:0000256" key="5">
    <source>
        <dbReference type="ARBA" id="ARBA00022737"/>
    </source>
</evidence>
<keyword evidence="6 10" id="KW-0443">Lipid metabolism</keyword>
<dbReference type="InterPro" id="IPR001736">
    <property type="entry name" value="PLipase_D/transphosphatidylase"/>
</dbReference>
<dbReference type="InterPro" id="IPR016270">
    <property type="entry name" value="PGS1"/>
</dbReference>
<evidence type="ECO:0000256" key="2">
    <source>
        <dbReference type="ARBA" id="ARBA00010682"/>
    </source>
</evidence>
<dbReference type="GO" id="GO:0032049">
    <property type="term" value="P:cardiolipin biosynthetic process"/>
    <property type="evidence" value="ECO:0007669"/>
    <property type="project" value="InterPro"/>
</dbReference>
<dbReference type="UniPathway" id="UPA00084">
    <property type="reaction ID" value="UER00503"/>
</dbReference>
<keyword evidence="13" id="KW-1185">Reference proteome</keyword>
<evidence type="ECO:0000256" key="3">
    <source>
        <dbReference type="ARBA" id="ARBA00022516"/>
    </source>
</evidence>
<gene>
    <name evidence="12" type="ORF">BOTBODRAFT_106477</name>
</gene>
<name>A0A067MM87_BOTB1</name>
<reference evidence="13" key="1">
    <citation type="journal article" date="2014" name="Proc. Natl. Acad. Sci. U.S.A.">
        <title>Extensive sampling of basidiomycete genomes demonstrates inadequacy of the white-rot/brown-rot paradigm for wood decay fungi.</title>
        <authorList>
            <person name="Riley R."/>
            <person name="Salamov A.A."/>
            <person name="Brown D.W."/>
            <person name="Nagy L.G."/>
            <person name="Floudas D."/>
            <person name="Held B.W."/>
            <person name="Levasseur A."/>
            <person name="Lombard V."/>
            <person name="Morin E."/>
            <person name="Otillar R."/>
            <person name="Lindquist E.A."/>
            <person name="Sun H."/>
            <person name="LaButti K.M."/>
            <person name="Schmutz J."/>
            <person name="Jabbour D."/>
            <person name="Luo H."/>
            <person name="Baker S.E."/>
            <person name="Pisabarro A.G."/>
            <person name="Walton J.D."/>
            <person name="Blanchette R.A."/>
            <person name="Henrissat B."/>
            <person name="Martin F."/>
            <person name="Cullen D."/>
            <person name="Hibbett D.S."/>
            <person name="Grigoriev I.V."/>
        </authorList>
    </citation>
    <scope>NUCLEOTIDE SEQUENCE [LARGE SCALE GENOMIC DNA]</scope>
    <source>
        <strain evidence="13">FD-172 SS1</strain>
    </source>
</reference>
<evidence type="ECO:0000313" key="12">
    <source>
        <dbReference type="EMBL" id="KDQ16848.1"/>
    </source>
</evidence>
<keyword evidence="10" id="KW-0067">ATP-binding</keyword>
<dbReference type="AlphaFoldDB" id="A0A067MM87"/>
<organism evidence="12 13">
    <name type="scientific">Botryobasidium botryosum (strain FD-172 SS1)</name>
    <dbReference type="NCBI Taxonomy" id="930990"/>
    <lineage>
        <taxon>Eukaryota</taxon>
        <taxon>Fungi</taxon>
        <taxon>Dikarya</taxon>
        <taxon>Basidiomycota</taxon>
        <taxon>Agaricomycotina</taxon>
        <taxon>Agaricomycetes</taxon>
        <taxon>Cantharellales</taxon>
        <taxon>Botryobasidiaceae</taxon>
        <taxon>Botryobasidium</taxon>
    </lineage>
</organism>
<comment type="similarity">
    <text evidence="2 10">Belongs to the CDP-alcohol phosphatidyltransferase class-II family.</text>
</comment>
<accession>A0A067MM87</accession>
<evidence type="ECO:0000256" key="7">
    <source>
        <dbReference type="ARBA" id="ARBA00023209"/>
    </source>
</evidence>
<dbReference type="CDD" id="cd09137">
    <property type="entry name" value="PLDc_PGS1_euk_2"/>
    <property type="match status" value="1"/>
</dbReference>
<comment type="function">
    <text evidence="10">Functions in the biosynthesis of the anionic phospholipids phosphatidylglycerol and cardiolipin.</text>
</comment>
<keyword evidence="4 10" id="KW-0808">Transferase</keyword>
<dbReference type="PROSITE" id="PS50035">
    <property type="entry name" value="PLD"/>
    <property type="match status" value="1"/>
</dbReference>
<dbReference type="FunCoup" id="A0A067MM87">
    <property type="interactions" value="621"/>
</dbReference>
<dbReference type="HOGENOM" id="CLU_030471_1_0_1"/>
<evidence type="ECO:0000256" key="10">
    <source>
        <dbReference type="RuleBase" id="RU365024"/>
    </source>
</evidence>
<dbReference type="OrthoDB" id="10250191at2759"/>
<keyword evidence="8 10" id="KW-1208">Phospholipid metabolism</keyword>
<dbReference type="GO" id="GO:0008444">
    <property type="term" value="F:CDP-diacylglycerol-glycerol-3-phosphate 3-phosphatidyltransferase activity"/>
    <property type="evidence" value="ECO:0007669"/>
    <property type="project" value="UniProtKB-EC"/>
</dbReference>
<comment type="subcellular location">
    <subcellularLocation>
        <location evidence="10">Mitochondrion</location>
    </subcellularLocation>
</comment>
<evidence type="ECO:0000259" key="11">
    <source>
        <dbReference type="PROSITE" id="PS50035"/>
    </source>
</evidence>
<dbReference type="PANTHER" id="PTHR12586:SF1">
    <property type="entry name" value="CDP-DIACYLGLYCEROL--GLYCEROL-3-PHOSPHATE 3-PHOSPHATIDYLTRANSFERASE, MITOCHONDRIAL"/>
    <property type="match status" value="1"/>
</dbReference>
<keyword evidence="7 10" id="KW-0594">Phospholipid biosynthesis</keyword>
<dbReference type="EMBL" id="KL198026">
    <property type="protein sequence ID" value="KDQ16848.1"/>
    <property type="molecule type" value="Genomic_DNA"/>
</dbReference>
<sequence>MAVRLISSRLLSRALSANAACRRTYGTCASHALQPLLGSLHASQPAFALSSKDVRILSKPDEFYQKLLNMIRHAKRRIFISTLYIGVAETELLQTLQTALATNPSLTLTLVLDHNRSTRPELSSSTAHALLPLLEAYPDRVRVHMYRSPKLKGLMARIVPPRFNEGWGTWHAKIYGVDDDVIISGANLNSSYFTDRQDRYVHLASQPTLNAYLESFLRTISTFSYRLLPSQPTSSQPYTLHWPDADTHPHHIEDKAHTALTEFQSSFISQNTPQVPHLAEAAVDESDPDPSQDTLLFPMIQSGVLGIREEERCLSLLFDHVSGSGSGSGLGESLESDTRPVIDLTSGYFALYKPYQDRVLESAKRGKVDWRIVAASPQANGFLGSKGVSGRIPEGYRILEARFWKRVMEAGVAWKDEGDNNNGKGIQLSEWGREGWTYHAKGIWHRPTATSHPDLTLFGSTNLNSRAANLDSELSFLMYTRSPALQGRLGKEVDELLRKDVRQVGSELVSEKTRWSTRALVWAVESML</sequence>
<evidence type="ECO:0000256" key="9">
    <source>
        <dbReference type="ARBA" id="ARBA00048586"/>
    </source>
</evidence>
<evidence type="ECO:0000256" key="4">
    <source>
        <dbReference type="ARBA" id="ARBA00022679"/>
    </source>
</evidence>
<protein>
    <recommendedName>
        <fullName evidence="10">CDP-diacylglycerol--glycerol-3-phosphate 3-phosphatidyltransferase</fullName>
        <ecNumber evidence="10">2.7.8.5</ecNumber>
    </recommendedName>
</protein>
<evidence type="ECO:0000313" key="13">
    <source>
        <dbReference type="Proteomes" id="UP000027195"/>
    </source>
</evidence>
<evidence type="ECO:0000256" key="6">
    <source>
        <dbReference type="ARBA" id="ARBA00023098"/>
    </source>
</evidence>
<keyword evidence="10" id="KW-0496">Mitochondrion</keyword>
<dbReference type="CDD" id="cd09135">
    <property type="entry name" value="PLDc_PGS1_euk_1"/>
    <property type="match status" value="1"/>
</dbReference>
<evidence type="ECO:0000256" key="1">
    <source>
        <dbReference type="ARBA" id="ARBA00005042"/>
    </source>
</evidence>
<dbReference type="InterPro" id="IPR025202">
    <property type="entry name" value="PLD-like_dom"/>
</dbReference>